<dbReference type="GeneID" id="81380268"/>
<keyword evidence="2" id="KW-1185">Reference proteome</keyword>
<accession>A0A9W9PA06</accession>
<reference evidence="1" key="2">
    <citation type="journal article" date="2023" name="IMA Fungus">
        <title>Comparative genomic study of the Penicillium genus elucidates a diverse pangenome and 15 lateral gene transfer events.</title>
        <authorList>
            <person name="Petersen C."/>
            <person name="Sorensen T."/>
            <person name="Nielsen M.R."/>
            <person name="Sondergaard T.E."/>
            <person name="Sorensen J.L."/>
            <person name="Fitzpatrick D.A."/>
            <person name="Frisvad J.C."/>
            <person name="Nielsen K.L."/>
        </authorList>
    </citation>
    <scope>NUCLEOTIDE SEQUENCE</scope>
    <source>
        <strain evidence="1">IBT 23319</strain>
    </source>
</reference>
<dbReference type="EMBL" id="JAPQKT010000002">
    <property type="protein sequence ID" value="KAJ5240590.1"/>
    <property type="molecule type" value="Genomic_DNA"/>
</dbReference>
<dbReference type="AlphaFoldDB" id="A0A9W9PA06"/>
<sequence>CSNPKIPSLHQVHYVSNRSPKTLPRVISPLLRFLDDYDNHRNTDYCVACSFDPNFDILESEAAFYLHGEGCAEREYHFEPNEPDSNQQAVETVESPRIVHTIIGLVSGLSVNSRASLLSRMGRSESCQGQPKKWRSFCYSPKTNTSEMEK</sequence>
<organism evidence="1 2">
    <name type="scientific">Penicillium citrinum</name>
    <dbReference type="NCBI Taxonomy" id="5077"/>
    <lineage>
        <taxon>Eukaryota</taxon>
        <taxon>Fungi</taxon>
        <taxon>Dikarya</taxon>
        <taxon>Ascomycota</taxon>
        <taxon>Pezizomycotina</taxon>
        <taxon>Eurotiomycetes</taxon>
        <taxon>Eurotiomycetidae</taxon>
        <taxon>Eurotiales</taxon>
        <taxon>Aspergillaceae</taxon>
        <taxon>Penicillium</taxon>
    </lineage>
</organism>
<dbReference type="RefSeq" id="XP_056503595.1">
    <property type="nucleotide sequence ID" value="XM_056641101.1"/>
</dbReference>
<dbReference type="Proteomes" id="UP001147733">
    <property type="component" value="Unassembled WGS sequence"/>
</dbReference>
<comment type="caution">
    <text evidence="1">The sequence shown here is derived from an EMBL/GenBank/DDBJ whole genome shotgun (WGS) entry which is preliminary data.</text>
</comment>
<keyword evidence="1" id="KW-0346">Stress response</keyword>
<name>A0A9W9PA06_PENCI</name>
<evidence type="ECO:0000313" key="1">
    <source>
        <dbReference type="EMBL" id="KAJ5240590.1"/>
    </source>
</evidence>
<reference evidence="1" key="1">
    <citation type="submission" date="2022-11" db="EMBL/GenBank/DDBJ databases">
        <authorList>
            <person name="Petersen C."/>
        </authorList>
    </citation>
    <scope>NUCLEOTIDE SEQUENCE</scope>
    <source>
        <strain evidence="1">IBT 23319</strain>
    </source>
</reference>
<protein>
    <submittedName>
        <fullName evidence="1">30 kDa heat shock protein</fullName>
    </submittedName>
</protein>
<evidence type="ECO:0000313" key="2">
    <source>
        <dbReference type="Proteomes" id="UP001147733"/>
    </source>
</evidence>
<proteinExistence type="predicted"/>
<gene>
    <name evidence="1" type="ORF">N7469_002181</name>
</gene>
<feature type="non-terminal residue" evidence="1">
    <location>
        <position position="1"/>
    </location>
</feature>